<comment type="caution">
    <text evidence="1">The sequence shown here is derived from an EMBL/GenBank/DDBJ whole genome shotgun (WGS) entry which is preliminary data.</text>
</comment>
<proteinExistence type="predicted"/>
<evidence type="ECO:0000313" key="1">
    <source>
        <dbReference type="EMBL" id="PKK58499.1"/>
    </source>
</evidence>
<name>A0A2N1MA57_9GLOM</name>
<dbReference type="Proteomes" id="UP000233469">
    <property type="component" value="Unassembled WGS sequence"/>
</dbReference>
<reference evidence="1 2" key="2">
    <citation type="submission" date="2017-10" db="EMBL/GenBank/DDBJ databases">
        <title>Extensive intraspecific genome diversity in a model arbuscular mycorrhizal fungus.</title>
        <authorList>
            <person name="Chen E.C.H."/>
            <person name="Morin E."/>
            <person name="Baudet D."/>
            <person name="Noel J."/>
            <person name="Ndikumana S."/>
            <person name="Charron P."/>
            <person name="St-Onge C."/>
            <person name="Giorgi J."/>
            <person name="Grigoriev I.V."/>
            <person name="Roux C."/>
            <person name="Martin F.M."/>
            <person name="Corradi N."/>
        </authorList>
    </citation>
    <scope>NUCLEOTIDE SEQUENCE [LARGE SCALE GENOMIC DNA]</scope>
    <source>
        <strain evidence="1 2">C2</strain>
    </source>
</reference>
<reference evidence="1 2" key="1">
    <citation type="submission" date="2016-04" db="EMBL/GenBank/DDBJ databases">
        <title>Genome analyses suggest a sexual origin of heterokaryosis in a supposedly ancient asexual fungus.</title>
        <authorList>
            <person name="Ropars J."/>
            <person name="Sedzielewska K."/>
            <person name="Noel J."/>
            <person name="Charron P."/>
            <person name="Farinelli L."/>
            <person name="Marton T."/>
            <person name="Kruger M."/>
            <person name="Pelin A."/>
            <person name="Brachmann A."/>
            <person name="Corradi N."/>
        </authorList>
    </citation>
    <scope>NUCLEOTIDE SEQUENCE [LARGE SCALE GENOMIC DNA]</scope>
    <source>
        <strain evidence="1 2">C2</strain>
    </source>
</reference>
<dbReference type="AlphaFoldDB" id="A0A2N1MA57"/>
<organism evidence="1 2">
    <name type="scientific">Rhizophagus irregularis</name>
    <dbReference type="NCBI Taxonomy" id="588596"/>
    <lineage>
        <taxon>Eukaryota</taxon>
        <taxon>Fungi</taxon>
        <taxon>Fungi incertae sedis</taxon>
        <taxon>Mucoromycota</taxon>
        <taxon>Glomeromycotina</taxon>
        <taxon>Glomeromycetes</taxon>
        <taxon>Glomerales</taxon>
        <taxon>Glomeraceae</taxon>
        <taxon>Rhizophagus</taxon>
    </lineage>
</organism>
<accession>A0A2N1MA57</accession>
<gene>
    <name evidence="1" type="ORF">RhiirC2_796201</name>
</gene>
<evidence type="ECO:0000313" key="2">
    <source>
        <dbReference type="Proteomes" id="UP000233469"/>
    </source>
</evidence>
<dbReference type="VEuPathDB" id="FungiDB:RhiirA1_477693"/>
<sequence length="108" mass="12791">MDTSGQPAEAHEKIYNPKSNRMIVINGPVYRKLLLEGYMHWREERLLIPPLHELPILRRYLSFISYRIWGIVSERSLLAVVNEKTSLLQILLQVNWRDFTLCQLLKLC</sequence>
<dbReference type="EMBL" id="LLXL01003557">
    <property type="protein sequence ID" value="PKK58499.1"/>
    <property type="molecule type" value="Genomic_DNA"/>
</dbReference>
<protein>
    <submittedName>
        <fullName evidence="1">Uncharacterized protein</fullName>
    </submittedName>
</protein>